<comment type="function">
    <text evidence="8">Regulates arginine biosynthesis genes.</text>
</comment>
<dbReference type="PANTHER" id="PTHR34471">
    <property type="entry name" value="ARGININE REPRESSOR"/>
    <property type="match status" value="1"/>
</dbReference>
<dbReference type="GO" id="GO:0005737">
    <property type="term" value="C:cytoplasm"/>
    <property type="evidence" value="ECO:0007669"/>
    <property type="project" value="UniProtKB-SubCell"/>
</dbReference>
<dbReference type="AlphaFoldDB" id="A0A150H5A9"/>
<comment type="pathway">
    <text evidence="8">Amino-acid biosynthesis; L-arginine biosynthesis [regulation].</text>
</comment>
<feature type="compositionally biased region" description="Polar residues" evidence="10">
    <location>
        <begin position="8"/>
        <end position="20"/>
    </location>
</feature>
<dbReference type="EMBL" id="LQQC01000012">
    <property type="protein sequence ID" value="KXZ57243.1"/>
    <property type="molecule type" value="Genomic_DNA"/>
</dbReference>
<keyword evidence="8" id="KW-0028">Amino-acid biosynthesis</keyword>
<evidence type="ECO:0000259" key="12">
    <source>
        <dbReference type="Pfam" id="PF02863"/>
    </source>
</evidence>
<proteinExistence type="inferred from homology"/>
<evidence type="ECO:0000256" key="4">
    <source>
        <dbReference type="ARBA" id="ARBA00022491"/>
    </source>
</evidence>
<dbReference type="PATRIC" id="fig|479117.4.peg.1746"/>
<name>A0A150H5A9_9MICO</name>
<dbReference type="GO" id="GO:0003677">
    <property type="term" value="F:DNA binding"/>
    <property type="evidence" value="ECO:0007669"/>
    <property type="project" value="UniProtKB-KW"/>
</dbReference>
<dbReference type="InterPro" id="IPR036390">
    <property type="entry name" value="WH_DNA-bd_sf"/>
</dbReference>
<evidence type="ECO:0000256" key="3">
    <source>
        <dbReference type="ARBA" id="ARBA00022490"/>
    </source>
</evidence>
<dbReference type="InterPro" id="IPR001669">
    <property type="entry name" value="Arg_repress"/>
</dbReference>
<evidence type="ECO:0000256" key="1">
    <source>
        <dbReference type="ARBA" id="ARBA00004496"/>
    </source>
</evidence>
<keyword evidence="7 8" id="KW-0804">Transcription</keyword>
<evidence type="ECO:0000259" key="11">
    <source>
        <dbReference type="Pfam" id="PF01316"/>
    </source>
</evidence>
<dbReference type="GO" id="GO:0051259">
    <property type="term" value="P:protein complex oligomerization"/>
    <property type="evidence" value="ECO:0007669"/>
    <property type="project" value="InterPro"/>
</dbReference>
<keyword evidence="14" id="KW-1185">Reference proteome</keyword>
<evidence type="ECO:0000313" key="13">
    <source>
        <dbReference type="EMBL" id="KXZ57243.1"/>
    </source>
</evidence>
<dbReference type="InterPro" id="IPR020899">
    <property type="entry name" value="Arg_repress_C"/>
</dbReference>
<comment type="similarity">
    <text evidence="2 8">Belongs to the ArgR family.</text>
</comment>
<comment type="caution">
    <text evidence="13">The sequence shown here is derived from an EMBL/GenBank/DDBJ whole genome shotgun (WGS) entry which is preliminary data.</text>
</comment>
<dbReference type="InterPro" id="IPR036388">
    <property type="entry name" value="WH-like_DNA-bd_sf"/>
</dbReference>
<feature type="region of interest" description="Disordered" evidence="10">
    <location>
        <begin position="1"/>
        <end position="24"/>
    </location>
</feature>
<gene>
    <name evidence="8 13" type="primary">argR</name>
    <name evidence="13" type="ORF">Bravens_01761</name>
</gene>
<feature type="domain" description="Arginine repressor C-terminal" evidence="12">
    <location>
        <begin position="106"/>
        <end position="170"/>
    </location>
</feature>
<dbReference type="Pfam" id="PF01316">
    <property type="entry name" value="Arg_repressor"/>
    <property type="match status" value="1"/>
</dbReference>
<comment type="subcellular location">
    <subcellularLocation>
        <location evidence="1 8">Cytoplasm</location>
    </subcellularLocation>
</comment>
<keyword evidence="4 8" id="KW-0678">Repressor</keyword>
<feature type="domain" description="Arginine repressor DNA-binding" evidence="11">
    <location>
        <begin position="19"/>
        <end position="84"/>
    </location>
</feature>
<dbReference type="UniPathway" id="UPA00068"/>
<dbReference type="Proteomes" id="UP000243589">
    <property type="component" value="Unassembled WGS sequence"/>
</dbReference>
<dbReference type="HAMAP" id="MF_00173">
    <property type="entry name" value="Arg_repressor"/>
    <property type="match status" value="1"/>
</dbReference>
<evidence type="ECO:0000256" key="6">
    <source>
        <dbReference type="ARBA" id="ARBA00023125"/>
    </source>
</evidence>
<evidence type="ECO:0000313" key="14">
    <source>
        <dbReference type="Proteomes" id="UP000243589"/>
    </source>
</evidence>
<dbReference type="NCBIfam" id="NF002880">
    <property type="entry name" value="PRK03341.1"/>
    <property type="match status" value="1"/>
</dbReference>
<dbReference type="PANTHER" id="PTHR34471:SF1">
    <property type="entry name" value="ARGININE REPRESSOR"/>
    <property type="match status" value="1"/>
</dbReference>
<accession>A0A150H5A9</accession>
<dbReference type="GO" id="GO:1900079">
    <property type="term" value="P:regulation of arginine biosynthetic process"/>
    <property type="evidence" value="ECO:0007669"/>
    <property type="project" value="UniProtKB-UniRule"/>
</dbReference>
<keyword evidence="5 8" id="KW-0805">Transcription regulation</keyword>
<keyword evidence="3 8" id="KW-0963">Cytoplasm</keyword>
<evidence type="ECO:0000256" key="5">
    <source>
        <dbReference type="ARBA" id="ARBA00023015"/>
    </source>
</evidence>
<dbReference type="SUPFAM" id="SSF55252">
    <property type="entry name" value="C-terminal domain of arginine repressor"/>
    <property type="match status" value="1"/>
</dbReference>
<dbReference type="Gene3D" id="3.30.1360.40">
    <property type="match status" value="1"/>
</dbReference>
<dbReference type="GO" id="GO:0006526">
    <property type="term" value="P:L-arginine biosynthetic process"/>
    <property type="evidence" value="ECO:0007669"/>
    <property type="project" value="UniProtKB-UniPathway"/>
</dbReference>
<sequence length="179" mass="18563">MAGGTLMTAPQQNASVPSTKTARHSHIADIIRRHRVRSQSELAGRLADAGILVTQATLSRDLVELGAVKVRTSAGSVYAVPGEGGDRSLEQGVGGELIDAKLQRLLEELLVSAEASGNLVLLRTPAGAAQYLASALDRSSLPTVLGTIAGDDTVMVIARKPDGGDEVARFLLDLAADSV</sequence>
<dbReference type="InterPro" id="IPR036251">
    <property type="entry name" value="Arg_repress_C_sf"/>
</dbReference>
<dbReference type="SUPFAM" id="SSF46785">
    <property type="entry name" value="Winged helix' DNA-binding domain"/>
    <property type="match status" value="1"/>
</dbReference>
<dbReference type="Gene3D" id="1.10.10.10">
    <property type="entry name" value="Winged helix-like DNA-binding domain superfamily/Winged helix DNA-binding domain"/>
    <property type="match status" value="1"/>
</dbReference>
<organism evidence="13 14">
    <name type="scientific">Brevibacterium ravenspurgense</name>
    <dbReference type="NCBI Taxonomy" id="479117"/>
    <lineage>
        <taxon>Bacteria</taxon>
        <taxon>Bacillati</taxon>
        <taxon>Actinomycetota</taxon>
        <taxon>Actinomycetes</taxon>
        <taxon>Micrococcales</taxon>
        <taxon>Brevibacteriaceae</taxon>
        <taxon>Brevibacterium</taxon>
    </lineage>
</organism>
<evidence type="ECO:0000256" key="8">
    <source>
        <dbReference type="HAMAP-Rule" id="MF_00173"/>
    </source>
</evidence>
<protein>
    <recommendedName>
        <fullName evidence="8 9">Arginine repressor</fullName>
    </recommendedName>
</protein>
<dbReference type="NCBIfam" id="TIGR01529">
    <property type="entry name" value="argR_whole"/>
    <property type="match status" value="1"/>
</dbReference>
<evidence type="ECO:0000256" key="9">
    <source>
        <dbReference type="NCBIfam" id="TIGR01529"/>
    </source>
</evidence>
<evidence type="ECO:0000256" key="2">
    <source>
        <dbReference type="ARBA" id="ARBA00008316"/>
    </source>
</evidence>
<keyword evidence="8" id="KW-0055">Arginine biosynthesis</keyword>
<keyword evidence="6 8" id="KW-0238">DNA-binding</keyword>
<dbReference type="GO" id="GO:0034618">
    <property type="term" value="F:arginine binding"/>
    <property type="evidence" value="ECO:0007669"/>
    <property type="project" value="InterPro"/>
</dbReference>
<evidence type="ECO:0000256" key="7">
    <source>
        <dbReference type="ARBA" id="ARBA00023163"/>
    </source>
</evidence>
<dbReference type="Pfam" id="PF02863">
    <property type="entry name" value="Arg_repressor_C"/>
    <property type="match status" value="1"/>
</dbReference>
<dbReference type="InterPro" id="IPR020900">
    <property type="entry name" value="Arg_repress_DNA-bd"/>
</dbReference>
<dbReference type="PRINTS" id="PR01467">
    <property type="entry name" value="ARGREPRESSOR"/>
</dbReference>
<dbReference type="GO" id="GO:0003700">
    <property type="term" value="F:DNA-binding transcription factor activity"/>
    <property type="evidence" value="ECO:0007669"/>
    <property type="project" value="UniProtKB-UniRule"/>
</dbReference>
<reference evidence="13 14" key="1">
    <citation type="submission" date="2016-01" db="EMBL/GenBank/DDBJ databases">
        <title>Use of Whole Genome Sequencing to ascertain that Brevibacterium massiliense (Roux, Raoult 2009) is a later heterotypic synonym of Brevibacterium ravenspurgense (Mages 2008).</title>
        <authorList>
            <person name="Bernier A.-M."/>
            <person name="Burdz T."/>
            <person name="Huynh C."/>
            <person name="Pachecho A.L."/>
            <person name="Wiebe D."/>
            <person name="Bonner C."/>
            <person name="Bernard K."/>
        </authorList>
    </citation>
    <scope>NUCLEOTIDE SEQUENCE [LARGE SCALE GENOMIC DNA]</scope>
    <source>
        <strain evidence="13 14">CCUG56047</strain>
    </source>
</reference>
<evidence type="ECO:0000256" key="10">
    <source>
        <dbReference type="SAM" id="MobiDB-lite"/>
    </source>
</evidence>